<comment type="caution">
    <text evidence="7">The sequence shown here is derived from an EMBL/GenBank/DDBJ whole genome shotgun (WGS) entry which is preliminary data.</text>
</comment>
<evidence type="ECO:0000256" key="3">
    <source>
        <dbReference type="ARBA" id="ARBA00022679"/>
    </source>
</evidence>
<dbReference type="InterPro" id="IPR057326">
    <property type="entry name" value="KR_dom"/>
</dbReference>
<dbReference type="InterPro" id="IPR052568">
    <property type="entry name" value="PKS-FAS_Synthase"/>
</dbReference>
<dbReference type="InterPro" id="IPR016035">
    <property type="entry name" value="Acyl_Trfase/lysoPLipase"/>
</dbReference>
<dbReference type="Gene3D" id="3.40.47.10">
    <property type="match status" value="1"/>
</dbReference>
<feature type="region of interest" description="Disordered" evidence="4">
    <location>
        <begin position="1856"/>
        <end position="1879"/>
    </location>
</feature>
<proteinExistence type="predicted"/>
<dbReference type="InterPro" id="IPR001227">
    <property type="entry name" value="Ac_transferase_dom_sf"/>
</dbReference>
<keyword evidence="1" id="KW-0596">Phosphopantetheine</keyword>
<dbReference type="PANTHER" id="PTHR43074">
    <property type="entry name" value="OMEGA-3 POLYUNSATURATED FATTY ACID SYNTHASE PFAB-RELATED"/>
    <property type="match status" value="1"/>
</dbReference>
<dbReference type="InterPro" id="IPR003965">
    <property type="entry name" value="Fatty_acid_synthase"/>
</dbReference>
<dbReference type="SUPFAM" id="SSF52151">
    <property type="entry name" value="FabD/lysophospholipase-like"/>
    <property type="match status" value="1"/>
</dbReference>
<dbReference type="EMBL" id="JAXBLV010000189">
    <property type="protein sequence ID" value="MDY3561184.1"/>
    <property type="molecule type" value="Genomic_DNA"/>
</dbReference>
<dbReference type="Pfam" id="PF00550">
    <property type="entry name" value="PP-binding"/>
    <property type="match status" value="1"/>
</dbReference>
<evidence type="ECO:0000259" key="5">
    <source>
        <dbReference type="PROSITE" id="PS50075"/>
    </source>
</evidence>
<dbReference type="InterPro" id="IPR016036">
    <property type="entry name" value="Malonyl_transacylase_ACP-bd"/>
</dbReference>
<dbReference type="InterPro" id="IPR020841">
    <property type="entry name" value="PKS_Beta-ketoAc_synthase_dom"/>
</dbReference>
<evidence type="ECO:0000256" key="2">
    <source>
        <dbReference type="ARBA" id="ARBA00022553"/>
    </source>
</evidence>
<dbReference type="PROSITE" id="PS50075">
    <property type="entry name" value="CARRIER"/>
    <property type="match status" value="1"/>
</dbReference>
<dbReference type="InterPro" id="IPR036736">
    <property type="entry name" value="ACP-like_sf"/>
</dbReference>
<dbReference type="PROSITE" id="PS52004">
    <property type="entry name" value="KS3_2"/>
    <property type="match status" value="1"/>
</dbReference>
<name>A0ABU5F1X1_9BACT</name>
<dbReference type="InterPro" id="IPR036291">
    <property type="entry name" value="NAD(P)-bd_dom_sf"/>
</dbReference>
<dbReference type="GO" id="GO:0016746">
    <property type="term" value="F:acyltransferase activity"/>
    <property type="evidence" value="ECO:0007669"/>
    <property type="project" value="UniProtKB-KW"/>
</dbReference>
<dbReference type="Gene3D" id="3.40.366.10">
    <property type="entry name" value="Malonyl-Coenzyme A Acyl Carrier Protein, domain 2"/>
    <property type="match status" value="1"/>
</dbReference>
<dbReference type="InterPro" id="IPR014030">
    <property type="entry name" value="Ketoacyl_synth_N"/>
</dbReference>
<dbReference type="Pfam" id="PF08659">
    <property type="entry name" value="KR"/>
    <property type="match status" value="1"/>
</dbReference>
<dbReference type="Gene3D" id="1.10.1200.10">
    <property type="entry name" value="ACP-like"/>
    <property type="match status" value="1"/>
</dbReference>
<dbReference type="Pfam" id="PF00109">
    <property type="entry name" value="ketoacyl-synt"/>
    <property type="match status" value="1"/>
</dbReference>
<feature type="compositionally biased region" description="Low complexity" evidence="4">
    <location>
        <begin position="1892"/>
        <end position="1906"/>
    </location>
</feature>
<evidence type="ECO:0000313" key="8">
    <source>
        <dbReference type="Proteomes" id="UP001272242"/>
    </source>
</evidence>
<dbReference type="SUPFAM" id="SSF53901">
    <property type="entry name" value="Thiolase-like"/>
    <property type="match status" value="1"/>
</dbReference>
<gene>
    <name evidence="7" type="ORF">R5W23_002446</name>
</gene>
<dbReference type="SUPFAM" id="SSF51412">
    <property type="entry name" value="Inosine monophosphate dehydrogenase (IMPDH)"/>
    <property type="match status" value="2"/>
</dbReference>
<protein>
    <submittedName>
        <fullName evidence="7">Acyltransferase domain-containing protein</fullName>
    </submittedName>
</protein>
<dbReference type="Proteomes" id="UP001272242">
    <property type="component" value="Unassembled WGS sequence"/>
</dbReference>
<feature type="compositionally biased region" description="Low complexity" evidence="4">
    <location>
        <begin position="1640"/>
        <end position="1677"/>
    </location>
</feature>
<feature type="region of interest" description="Disordered" evidence="4">
    <location>
        <begin position="1630"/>
        <end position="1758"/>
    </location>
</feature>
<organism evidence="7 8">
    <name type="scientific">Gemmata algarum</name>
    <dbReference type="NCBI Taxonomy" id="2975278"/>
    <lineage>
        <taxon>Bacteria</taxon>
        <taxon>Pseudomonadati</taxon>
        <taxon>Planctomycetota</taxon>
        <taxon>Planctomycetia</taxon>
        <taxon>Gemmatales</taxon>
        <taxon>Gemmataceae</taxon>
        <taxon>Gemmata</taxon>
    </lineage>
</organism>
<dbReference type="SUPFAM" id="SSF55048">
    <property type="entry name" value="Probable ACP-binding domain of malonyl-CoA ACP transacylase"/>
    <property type="match status" value="1"/>
</dbReference>
<dbReference type="InterPro" id="IPR013785">
    <property type="entry name" value="Aldolase_TIM"/>
</dbReference>
<dbReference type="InterPro" id="IPR016039">
    <property type="entry name" value="Thiolase-like"/>
</dbReference>
<dbReference type="InterPro" id="IPR009081">
    <property type="entry name" value="PP-bd_ACP"/>
</dbReference>
<dbReference type="Gene3D" id="3.20.20.70">
    <property type="entry name" value="Aldolase class I"/>
    <property type="match status" value="2"/>
</dbReference>
<feature type="region of interest" description="Disordered" evidence="4">
    <location>
        <begin position="1892"/>
        <end position="1932"/>
    </location>
</feature>
<feature type="compositionally biased region" description="Pro residues" evidence="4">
    <location>
        <begin position="1922"/>
        <end position="1932"/>
    </location>
</feature>
<dbReference type="InterPro" id="IPR014031">
    <property type="entry name" value="Ketoacyl_synth_C"/>
</dbReference>
<evidence type="ECO:0000259" key="6">
    <source>
        <dbReference type="PROSITE" id="PS52004"/>
    </source>
</evidence>
<dbReference type="Gene3D" id="3.30.70.250">
    <property type="entry name" value="Malonyl-CoA ACP transacylase, ACP-binding"/>
    <property type="match status" value="1"/>
</dbReference>
<accession>A0ABU5F1X1</accession>
<feature type="domain" description="Carrier" evidence="5">
    <location>
        <begin position="1948"/>
        <end position="2033"/>
    </location>
</feature>
<keyword evidence="7" id="KW-0012">Acyltransferase</keyword>
<dbReference type="InterPro" id="IPR014043">
    <property type="entry name" value="Acyl_transferase_dom"/>
</dbReference>
<reference evidence="8" key="1">
    <citation type="journal article" date="2023" name="Mar. Drugs">
        <title>Gemmata algarum, a Novel Planctomycete Isolated from an Algal Mat, Displays Antimicrobial Activity.</title>
        <authorList>
            <person name="Kumar G."/>
            <person name="Kallscheuer N."/>
            <person name="Kashif M."/>
            <person name="Ahamad S."/>
            <person name="Jagadeeshwari U."/>
            <person name="Pannikurungottu S."/>
            <person name="Haufschild T."/>
            <person name="Kabuu M."/>
            <person name="Sasikala C."/>
            <person name="Jogler C."/>
            <person name="Ramana C."/>
        </authorList>
    </citation>
    <scope>NUCLEOTIDE SEQUENCE [LARGE SCALE GENOMIC DNA]</scope>
    <source>
        <strain evidence="8">JC673</strain>
    </source>
</reference>
<dbReference type="CDD" id="cd00833">
    <property type="entry name" value="PKS"/>
    <property type="match status" value="1"/>
</dbReference>
<dbReference type="SMART" id="SM00822">
    <property type="entry name" value="PKS_KR"/>
    <property type="match status" value="1"/>
</dbReference>
<evidence type="ECO:0000256" key="4">
    <source>
        <dbReference type="SAM" id="MobiDB-lite"/>
    </source>
</evidence>
<feature type="domain" description="Ketosynthase family 3 (KS3)" evidence="6">
    <location>
        <begin position="690"/>
        <end position="1141"/>
    </location>
</feature>
<feature type="compositionally biased region" description="Low complexity" evidence="4">
    <location>
        <begin position="1749"/>
        <end position="1758"/>
    </location>
</feature>
<dbReference type="Gene3D" id="3.40.50.720">
    <property type="entry name" value="NAD(P)-binding Rossmann-like Domain"/>
    <property type="match status" value="1"/>
</dbReference>
<dbReference type="SMART" id="SM00825">
    <property type="entry name" value="PKS_KS"/>
    <property type="match status" value="1"/>
</dbReference>
<dbReference type="Pfam" id="PF02801">
    <property type="entry name" value="Ketoacyl-synt_C"/>
    <property type="match status" value="1"/>
</dbReference>
<dbReference type="PRINTS" id="PR01483">
    <property type="entry name" value="FASYNTHASE"/>
</dbReference>
<evidence type="ECO:0000256" key="1">
    <source>
        <dbReference type="ARBA" id="ARBA00022450"/>
    </source>
</evidence>
<dbReference type="RefSeq" id="WP_320687638.1">
    <property type="nucleotide sequence ID" value="NZ_JAXBLV010000189.1"/>
</dbReference>
<dbReference type="PANTHER" id="PTHR43074:SF1">
    <property type="entry name" value="BETA-KETOACYL SYNTHASE FAMILY PROTEIN-RELATED"/>
    <property type="match status" value="1"/>
</dbReference>
<keyword evidence="3" id="KW-0808">Transferase</keyword>
<evidence type="ECO:0000313" key="7">
    <source>
        <dbReference type="EMBL" id="MDY3561184.1"/>
    </source>
</evidence>
<dbReference type="SUPFAM" id="SSF51735">
    <property type="entry name" value="NAD(P)-binding Rossmann-fold domains"/>
    <property type="match status" value="2"/>
</dbReference>
<dbReference type="InterPro" id="IPR013968">
    <property type="entry name" value="PKS_KR"/>
</dbReference>
<dbReference type="Pfam" id="PF03060">
    <property type="entry name" value="NMO"/>
    <property type="match status" value="2"/>
</dbReference>
<feature type="region of interest" description="Disordered" evidence="4">
    <location>
        <begin position="2577"/>
        <end position="2614"/>
    </location>
</feature>
<keyword evidence="2" id="KW-0597">Phosphoprotein</keyword>
<dbReference type="InterPro" id="IPR032821">
    <property type="entry name" value="PKS_assoc"/>
</dbReference>
<dbReference type="CDD" id="cd08953">
    <property type="entry name" value="KR_2_SDR_x"/>
    <property type="match status" value="1"/>
</dbReference>
<dbReference type="SUPFAM" id="SSF47336">
    <property type="entry name" value="ACP-like"/>
    <property type="match status" value="1"/>
</dbReference>
<sequence length="2614" mass="270930">MESRDIIVLSPSGAADPSLAIAACRAGACGVLDLEFATRAAAEPALAKLAKFATGFGVQLRADAADLFDLVAGFNPAVVILAGADSSTLTSRINDLKRQNVVVLREAVSVAEAARAVELGAAGVVLKGHEAGGRVGADTSFVLIQKWRHRAEKSGPDVPFWVRGGAGTHTAAACLAGGARGLVLDSQILLTRESPVSDALRKRIGGLDGGEALVLGSRLGEAYRIYARPDCAGAQELAKDDERLQNAALSAEEKLTAWRDAVRARVAADPADGVWLVGQDVVTAAPLAAKGVTVAGVVQLLCERAGKALESAKRLGHLRPDAPLAKAHGTKYPILQGPMTRVSDTAAFAASVAGGGALPFLALALLRKAETEKLLAETKAKLGSRPWGVGILGFAPNEIRAEQLEAIRAYKPPFAIIAGGRPDQARQLEAMGTPTYLHVPAPGLLKMFLKDGAKRFIFEGQECGGHIGPRTSFALWEAMVEVLLEHIGMRPADDLHVVFAGGIHDARSASMVAALSAPLAEKGVKVGVLLGTAYLFTEEAVKGGAITARFQKEALACGDTVLLETGPGHAIRCIPTPYADTFEVEKRKLRAEGKSPLEVGIALERMNLGRLRVASKGVDRAASVNGNGSGLADVSGDEQFQRGMYMIGQVAALWDRVTTIPELHANVCDSVVLPESALSSLHIEPEAPPPCDVAIVGLSCFYPGSTSLWGYWENILAKTNAVIEIPPTHWDWRPYYDPDPRARDKMVSKWGGFMSDVTFDPLKYGITPKSIPNIEPLQLLLLEAVNQALGDAGYLERPFSRERTCAILGVGGGGMPLSVAYGFRACMPLLDSIPGVPVKSQQIVDLGEGMLPEWTEDSFPGILLNVAAGRVANRFNLGGPNMAIDAACGSSLAALYAGVRELQDNTSDVAIVMGGDAVQTPYAYVAFSKTHALSPKGRCRPFDADADGIALAEGVGVAVLKRLADAERDGDRIYAVIKGVGASSDGRDKGLTAPRAEGQLRALHRAYAQARVNPSKVALVEAHGTGTVVGDQTEARAIGQLMRDAGGAAQTCAIGSVKSMIGHSKCAAGLAGLIKTAFALHHKVLPPTQVEKPNPKANLDGGPLYLNTEAKPWVHGAGHPRTAGVSAFGFGGTNFHTVLEEYTGDFLNRPETGLRQWPAELFVWRRADKAAVLDSVKKVRDALAAGAQPTPADLAASVWQSSKSAAAGAPVLAVVATSLADLKDKLGTALEALPKATDAHTDPRGVYFSAKPAAGKVAFLFPGQGSQYPDMLAQVAMAFGEVREVLDRAEGTLAGDLDRPLGKLIYPPSPFTPEQDAANRDALRRTEVAQSSIGATSLGMYRLLSALGVEADMFAGHSYGEYTALAAAGALPEDDLVRLSFKRGRAIREAAATAPGGMIAADTTAEAIEPVLKGLPEVWIANHNSPTQTVIAGTEAGVKRAAEKLQAAGIRSQRIAVACGFHSPLIAGAKPPLAEALGQAKFGAPKKPVFSNTSAAPHPADGAAIAAQLAEHLVSPVRFADEVRAMHAAGARVFVEVGPQAVLTGLTGQILAGKPHVALATDAKSRPGLVQLAHVLGQLLTAGVGANLDRLFVGRAVQPFDLAKLSADTGKPKPAATAWVVNGVRSRPINGPEPRLLGQALPAGAAPAATAKPAPASVQSTPAPSPSVSAAPAHGASRGSAETKVAKSTAPAPQLNAPARAPVQTTSATGAAPARDYQSRPVNHVAVQTTSATGSAPARGADAPRSPGAPGVTAPVPSTAAVTTPSRAMMHNTDTPPALPVPSANGNGYAHASTPAPDGAAAVMMHFQDVMAKFLDTQKSVMLGFLGAPAAAPATAAPANGHATYAAVPYTNGHAHTNGNGNGHAYTNGNGHAVPAPRPVAAPVNRVAPQTVARPAAPVAAPAAPANGRNGKHETNGAHAPAPTPAPAPAPAPVVVADAGAKKSGQVLDRDALLAQLLELVSERTGYPKEALSIDLDLEADLGVDSIKRVEVLGALAESIEAGADGKQPNLEMEKLSVIKTLRGIADYVMGALNEAAPPANGKHEPAALPAAPAAGTTGDLHPGARQGDVQRLVVRLIDAPLPIRPTFKPPTGAIVITDDGQGTARELADRLAELDIKTALVRHGGGDGFTADLTDPDEVSDLLKILRSKVGPVSGLIHLLPLAEPPAGESAEQRMRREVKSLYLLARGLEGDIREAGKGGSAVLLAVTALGGTMGYGRDLPDDFFAGHGGIAGFTKCLGYEWPEVTVRAVDVSADAPAPRLAEQLLGELGDPDGPFEVGRDGEFRKTWQVDPGPLAKETAAIELDANSTVLVTGGARGITAKIALEIATRYKSRLVLVGSSPVPVAEHPDTTPLTAPADLKAALMKLLQAEGKSAAPAAVEQAYKRLLKDREIRQNLDAIRHAGSEVEYRCVDVRDAAAFGALITGLNTTTGITGVIHGAGVIEDKLLRDKTPESFDRVFGTKVDSALTLARKLDPAKLKFFALFASITSRYGNRGQSDYAAANEVLSKLACQLDRKWPGRVVSVAWGPWAEVGMVADLAKHLVARGLKLIEPGVGAGFAVDEFVFGTKGEPEVLVAGGTESAPKPARPSAPGESSPVPTGPSGYPIASGAGG</sequence>
<keyword evidence="8" id="KW-1185">Reference proteome</keyword>
<dbReference type="SMART" id="SM00827">
    <property type="entry name" value="PKS_AT"/>
    <property type="match status" value="1"/>
</dbReference>
<dbReference type="Pfam" id="PF16197">
    <property type="entry name" value="KAsynt_C_assoc"/>
    <property type="match status" value="1"/>
</dbReference>
<dbReference type="Pfam" id="PF00698">
    <property type="entry name" value="Acyl_transf_1"/>
    <property type="match status" value="1"/>
</dbReference>